<evidence type="ECO:0000256" key="1">
    <source>
        <dbReference type="ARBA" id="ARBA00010342"/>
    </source>
</evidence>
<dbReference type="Proteomes" id="UP000005289">
    <property type="component" value="Chromosome"/>
</dbReference>
<evidence type="ECO:0000259" key="8">
    <source>
        <dbReference type="Pfam" id="PF03918"/>
    </source>
</evidence>
<gene>
    <name evidence="9" type="ORF">THITH_06880</name>
</gene>
<dbReference type="PANTHER" id="PTHR47870:SF1">
    <property type="entry name" value="CYTOCHROME C-TYPE BIOGENESIS PROTEIN CCMH"/>
    <property type="match status" value="1"/>
</dbReference>
<dbReference type="GO" id="GO:0046872">
    <property type="term" value="F:metal ion binding"/>
    <property type="evidence" value="ECO:0007669"/>
    <property type="project" value="UniProtKB-KW"/>
</dbReference>
<evidence type="ECO:0000256" key="5">
    <source>
        <dbReference type="ARBA" id="ARBA00022748"/>
    </source>
</evidence>
<dbReference type="InterPro" id="IPR005616">
    <property type="entry name" value="CcmH/CycL/Ccl2/NrfF_N"/>
</dbReference>
<protein>
    <recommendedName>
        <fullName evidence="7">Cytochrome c-type biogenesis protein</fullName>
    </recommendedName>
</protein>
<dbReference type="CDD" id="cd16378">
    <property type="entry name" value="CcmH_N"/>
    <property type="match status" value="1"/>
</dbReference>
<comment type="similarity">
    <text evidence="1 7">Belongs to the CcmH/CycL/Ccl2/NrfF family.</text>
</comment>
<keyword evidence="7" id="KW-1133">Transmembrane helix</keyword>
<keyword evidence="7" id="KW-0472">Membrane</keyword>
<evidence type="ECO:0000256" key="4">
    <source>
        <dbReference type="ARBA" id="ARBA00022729"/>
    </source>
</evidence>
<accession>W0DHB3</accession>
<evidence type="ECO:0000256" key="2">
    <source>
        <dbReference type="ARBA" id="ARBA00022617"/>
    </source>
</evidence>
<feature type="domain" description="CcmH/CycL/Ccl2/NrfF N-terminal" evidence="8">
    <location>
        <begin position="19"/>
        <end position="154"/>
    </location>
</feature>
<dbReference type="Gene3D" id="1.10.8.640">
    <property type="entry name" value="Cytochrome C biogenesis protein"/>
    <property type="match status" value="1"/>
</dbReference>
<dbReference type="EMBL" id="CP007029">
    <property type="protein sequence ID" value="AHE98024.1"/>
    <property type="molecule type" value="Genomic_DNA"/>
</dbReference>
<keyword evidence="10" id="KW-1185">Reference proteome</keyword>
<feature type="transmembrane region" description="Helical" evidence="7">
    <location>
        <begin position="110"/>
        <end position="131"/>
    </location>
</feature>
<feature type="signal peptide" evidence="7">
    <location>
        <begin position="1"/>
        <end position="20"/>
    </location>
</feature>
<keyword evidence="5" id="KW-0201">Cytochrome c-type biogenesis</keyword>
<dbReference type="GO" id="GO:0005886">
    <property type="term" value="C:plasma membrane"/>
    <property type="evidence" value="ECO:0007669"/>
    <property type="project" value="TreeGrafter"/>
</dbReference>
<dbReference type="FunFam" id="1.10.8.640:FF:000001">
    <property type="entry name" value="Cytochrome c-type biogenesis protein"/>
    <property type="match status" value="1"/>
</dbReference>
<feature type="chain" id="PRO_5011023135" description="Cytochrome c-type biogenesis protein" evidence="7">
    <location>
        <begin position="21"/>
        <end position="162"/>
    </location>
</feature>
<keyword evidence="6 7" id="KW-0408">Iron</keyword>
<proteinExistence type="inferred from homology"/>
<dbReference type="InterPro" id="IPR051263">
    <property type="entry name" value="C-type_cytochrome_biogenesis"/>
</dbReference>
<evidence type="ECO:0000256" key="3">
    <source>
        <dbReference type="ARBA" id="ARBA00022723"/>
    </source>
</evidence>
<dbReference type="HOGENOM" id="CLU_107187_2_1_6"/>
<dbReference type="PANTHER" id="PTHR47870">
    <property type="entry name" value="CYTOCHROME C-TYPE BIOGENESIS PROTEIN CCMH"/>
    <property type="match status" value="1"/>
</dbReference>
<dbReference type="KEGG" id="tti:THITH_06880"/>
<evidence type="ECO:0000313" key="10">
    <source>
        <dbReference type="Proteomes" id="UP000005289"/>
    </source>
</evidence>
<evidence type="ECO:0000256" key="7">
    <source>
        <dbReference type="RuleBase" id="RU364112"/>
    </source>
</evidence>
<dbReference type="STRING" id="713585.THITH_06880"/>
<reference evidence="9 10" key="1">
    <citation type="submission" date="2013-12" db="EMBL/GenBank/DDBJ databases">
        <authorList>
            <consortium name="DOE Joint Genome Institute"/>
            <person name="Muyzer G."/>
            <person name="Huntemann M."/>
            <person name="Han J."/>
            <person name="Chen A."/>
            <person name="Kyrpides N."/>
            <person name="Mavromatis K."/>
            <person name="Markowitz V."/>
            <person name="Palaniappan K."/>
            <person name="Ivanova N."/>
            <person name="Schaumberg A."/>
            <person name="Pati A."/>
            <person name="Liolios K."/>
            <person name="Nordberg H.P."/>
            <person name="Cantor M.N."/>
            <person name="Hua S.X."/>
            <person name="Woyke T."/>
        </authorList>
    </citation>
    <scope>NUCLEOTIDE SEQUENCE [LARGE SCALE GENOMIC DNA]</scope>
    <source>
        <strain evidence="9 10">ARh 1</strain>
    </source>
</reference>
<dbReference type="AlphaFoldDB" id="W0DHB3"/>
<dbReference type="GO" id="GO:0017004">
    <property type="term" value="P:cytochrome complex assembly"/>
    <property type="evidence" value="ECO:0007669"/>
    <property type="project" value="UniProtKB-KW"/>
</dbReference>
<keyword evidence="7" id="KW-0812">Transmembrane</keyword>
<name>W0DHB3_9GAMM</name>
<comment type="function">
    <text evidence="7">Possible subunit of a heme lyase.</text>
</comment>
<dbReference type="Pfam" id="PF03918">
    <property type="entry name" value="CcmH"/>
    <property type="match status" value="1"/>
</dbReference>
<organism evidence="9 10">
    <name type="scientific">Thioalkalivibrio paradoxus ARh 1</name>
    <dbReference type="NCBI Taxonomy" id="713585"/>
    <lineage>
        <taxon>Bacteria</taxon>
        <taxon>Pseudomonadati</taxon>
        <taxon>Pseudomonadota</taxon>
        <taxon>Gammaproteobacteria</taxon>
        <taxon>Chromatiales</taxon>
        <taxon>Ectothiorhodospiraceae</taxon>
        <taxon>Thioalkalivibrio</taxon>
    </lineage>
</organism>
<dbReference type="InterPro" id="IPR038297">
    <property type="entry name" value="CcmH/CycL/NrfF/Ccl2_sf"/>
</dbReference>
<keyword evidence="4 7" id="KW-0732">Signal</keyword>
<sequence>MPALLCLGALALATPTHLFAGPTAPPSEPLVFETPEQEERYQKLVRELRCTVCQNQNLIESNAPLAADLRRQISLMVKDGAETGEVVDYMVARYGDFVLFRPPVNRTTYLLWYGPVILLVLGLSVLGLVLWRRKERVSSAPLSADEEERLRRLLGEDRGGQG</sequence>
<evidence type="ECO:0000313" key="9">
    <source>
        <dbReference type="EMBL" id="AHE98024.1"/>
    </source>
</evidence>
<keyword evidence="3 7" id="KW-0479">Metal-binding</keyword>
<evidence type="ECO:0000256" key="6">
    <source>
        <dbReference type="ARBA" id="ARBA00023004"/>
    </source>
</evidence>
<keyword evidence="2 7" id="KW-0349">Heme</keyword>